<evidence type="ECO:0000313" key="3">
    <source>
        <dbReference type="EMBL" id="AZN29040.1"/>
    </source>
</evidence>
<protein>
    <recommendedName>
        <fullName evidence="2">CT398-like coiled coil hairpin domain-containing protein</fullName>
    </recommendedName>
</protein>
<evidence type="ECO:0000313" key="4">
    <source>
        <dbReference type="Proteomes" id="UP000270021"/>
    </source>
</evidence>
<dbReference type="Gene3D" id="1.10.287.1490">
    <property type="match status" value="1"/>
</dbReference>
<gene>
    <name evidence="3" type="ORF">EJO69_01050</name>
</gene>
<feature type="domain" description="CT398-like coiled coil hairpin" evidence="2">
    <location>
        <begin position="14"/>
        <end position="192"/>
    </location>
</feature>
<dbReference type="OrthoDB" id="3268328at2"/>
<dbReference type="RefSeq" id="WP_126038056.1">
    <property type="nucleotide sequence ID" value="NZ_CP034438.1"/>
</dbReference>
<feature type="coiled-coil region" evidence="1">
    <location>
        <begin position="118"/>
        <end position="177"/>
    </location>
</feature>
<dbReference type="Pfam" id="PF24481">
    <property type="entry name" value="CT398_CC"/>
    <property type="match status" value="1"/>
</dbReference>
<sequence length="240" mass="25859">MKASLEEQQALIDLVEVDRELGRLTYALRTLPVYGELEAAESALGVAQKQAKDHEAARPALETTIADCGAKVEQLNASIARKQGQLDSGENMDSRQLLVLQGDIDGLKAMRGDTETLELEAMEELEGLEEQLAEDARQIDQANATRDALVDRKTAEVRDLEGQIAEVRARRSALAATISPNLVDAYDESRSMGGAGVVVMTSDGTVDGGLDLSLTEFEKIKSLPDDEVYVTEEGAVVVKG</sequence>
<evidence type="ECO:0000259" key="2">
    <source>
        <dbReference type="Pfam" id="PF24481"/>
    </source>
</evidence>
<name>A0A3S8Z6E4_9ACTO</name>
<dbReference type="Proteomes" id="UP000270021">
    <property type="component" value="Chromosome"/>
</dbReference>
<reference evidence="3 4" key="1">
    <citation type="submission" date="2018-12" db="EMBL/GenBank/DDBJ databases">
        <title>Complete genome sequence of Flaviflexus salsibiostraticola KCTC 33148.</title>
        <authorList>
            <person name="Bae J.-W."/>
        </authorList>
    </citation>
    <scope>NUCLEOTIDE SEQUENCE [LARGE SCALE GENOMIC DNA]</scope>
    <source>
        <strain evidence="3 4">KCTC 33148</strain>
    </source>
</reference>
<keyword evidence="1" id="KW-0175">Coiled coil</keyword>
<organism evidence="3 4">
    <name type="scientific">Flaviflexus salsibiostraticola</name>
    <dbReference type="NCBI Taxonomy" id="1282737"/>
    <lineage>
        <taxon>Bacteria</taxon>
        <taxon>Bacillati</taxon>
        <taxon>Actinomycetota</taxon>
        <taxon>Actinomycetes</taxon>
        <taxon>Actinomycetales</taxon>
        <taxon>Actinomycetaceae</taxon>
        <taxon>Flaviflexus</taxon>
    </lineage>
</organism>
<accession>A0A3S8Z6E4</accession>
<dbReference type="EMBL" id="CP034438">
    <property type="protein sequence ID" value="AZN29040.1"/>
    <property type="molecule type" value="Genomic_DNA"/>
</dbReference>
<dbReference type="AlphaFoldDB" id="A0A3S8Z6E4"/>
<proteinExistence type="predicted"/>
<dbReference type="KEGG" id="fsl:EJO69_01050"/>
<keyword evidence="4" id="KW-1185">Reference proteome</keyword>
<evidence type="ECO:0000256" key="1">
    <source>
        <dbReference type="SAM" id="Coils"/>
    </source>
</evidence>
<dbReference type="InterPro" id="IPR056003">
    <property type="entry name" value="CT398_CC_hairpin"/>
</dbReference>